<organism evidence="2 3">
    <name type="scientific">Tothia fuscella</name>
    <dbReference type="NCBI Taxonomy" id="1048955"/>
    <lineage>
        <taxon>Eukaryota</taxon>
        <taxon>Fungi</taxon>
        <taxon>Dikarya</taxon>
        <taxon>Ascomycota</taxon>
        <taxon>Pezizomycotina</taxon>
        <taxon>Dothideomycetes</taxon>
        <taxon>Pleosporomycetidae</taxon>
        <taxon>Venturiales</taxon>
        <taxon>Cylindrosympodiaceae</taxon>
        <taxon>Tothia</taxon>
    </lineage>
</organism>
<keyword evidence="3" id="KW-1185">Reference proteome</keyword>
<protein>
    <recommendedName>
        <fullName evidence="4">Secreted protein</fullName>
    </recommendedName>
</protein>
<accession>A0A9P4NI15</accession>
<keyword evidence="1" id="KW-0732">Signal</keyword>
<evidence type="ECO:0008006" key="4">
    <source>
        <dbReference type="Google" id="ProtNLM"/>
    </source>
</evidence>
<gene>
    <name evidence="2" type="ORF">EJ08DRAFT_486467</name>
</gene>
<comment type="caution">
    <text evidence="2">The sequence shown here is derived from an EMBL/GenBank/DDBJ whole genome shotgun (WGS) entry which is preliminary data.</text>
</comment>
<dbReference type="AlphaFoldDB" id="A0A9P4NI15"/>
<evidence type="ECO:0000256" key="1">
    <source>
        <dbReference type="SAM" id="SignalP"/>
    </source>
</evidence>
<feature type="chain" id="PRO_5040309042" description="Secreted protein" evidence="1">
    <location>
        <begin position="29"/>
        <end position="89"/>
    </location>
</feature>
<evidence type="ECO:0000313" key="2">
    <source>
        <dbReference type="EMBL" id="KAF2422068.1"/>
    </source>
</evidence>
<proteinExistence type="predicted"/>
<dbReference type="EMBL" id="MU007094">
    <property type="protein sequence ID" value="KAF2422068.1"/>
    <property type="molecule type" value="Genomic_DNA"/>
</dbReference>
<name>A0A9P4NI15_9PEZI</name>
<feature type="signal peptide" evidence="1">
    <location>
        <begin position="1"/>
        <end position="28"/>
    </location>
</feature>
<dbReference type="Proteomes" id="UP000800235">
    <property type="component" value="Unassembled WGS sequence"/>
</dbReference>
<reference evidence="2" key="1">
    <citation type="journal article" date="2020" name="Stud. Mycol.">
        <title>101 Dothideomycetes genomes: a test case for predicting lifestyles and emergence of pathogens.</title>
        <authorList>
            <person name="Haridas S."/>
            <person name="Albert R."/>
            <person name="Binder M."/>
            <person name="Bloem J."/>
            <person name="Labutti K."/>
            <person name="Salamov A."/>
            <person name="Andreopoulos B."/>
            <person name="Baker S."/>
            <person name="Barry K."/>
            <person name="Bills G."/>
            <person name="Bluhm B."/>
            <person name="Cannon C."/>
            <person name="Castanera R."/>
            <person name="Culley D."/>
            <person name="Daum C."/>
            <person name="Ezra D."/>
            <person name="Gonzalez J."/>
            <person name="Henrissat B."/>
            <person name="Kuo A."/>
            <person name="Liang C."/>
            <person name="Lipzen A."/>
            <person name="Lutzoni F."/>
            <person name="Magnuson J."/>
            <person name="Mondo S."/>
            <person name="Nolan M."/>
            <person name="Ohm R."/>
            <person name="Pangilinan J."/>
            <person name="Park H.-J."/>
            <person name="Ramirez L."/>
            <person name="Alfaro M."/>
            <person name="Sun H."/>
            <person name="Tritt A."/>
            <person name="Yoshinaga Y."/>
            <person name="Zwiers L.-H."/>
            <person name="Turgeon B."/>
            <person name="Goodwin S."/>
            <person name="Spatafora J."/>
            <person name="Crous P."/>
            <person name="Grigoriev I."/>
        </authorList>
    </citation>
    <scope>NUCLEOTIDE SEQUENCE</scope>
    <source>
        <strain evidence="2">CBS 130266</strain>
    </source>
</reference>
<sequence>MSMRSFCSIFSESVWLLLSCAFTALEEGRDLRTSRLLLFLKHAAALGWHDSPYSVELWALLIPGLHGPGTVGIYKLGAEILLVAVVKWD</sequence>
<evidence type="ECO:0000313" key="3">
    <source>
        <dbReference type="Proteomes" id="UP000800235"/>
    </source>
</evidence>